<reference evidence="2" key="1">
    <citation type="journal article" date="2023" name="Proc. Natl. Acad. Sci. U.S.A.">
        <title>Genomic and structural basis for evolution of tropane alkaloid biosynthesis.</title>
        <authorList>
            <person name="Wanga Y.-J."/>
            <person name="Taina T."/>
            <person name="Yua J.-Y."/>
            <person name="Lia J."/>
            <person name="Xua B."/>
            <person name="Chenc J."/>
            <person name="D'Auriad J.C."/>
            <person name="Huanga J.-P."/>
            <person name="Huanga S.-X."/>
        </authorList>
    </citation>
    <scope>NUCLEOTIDE SEQUENCE [LARGE SCALE GENOMIC DNA]</scope>
    <source>
        <strain evidence="2">cv. KIB-2019</strain>
    </source>
</reference>
<organism evidence="1 2">
    <name type="scientific">Anisodus acutangulus</name>
    <dbReference type="NCBI Taxonomy" id="402998"/>
    <lineage>
        <taxon>Eukaryota</taxon>
        <taxon>Viridiplantae</taxon>
        <taxon>Streptophyta</taxon>
        <taxon>Embryophyta</taxon>
        <taxon>Tracheophyta</taxon>
        <taxon>Spermatophyta</taxon>
        <taxon>Magnoliopsida</taxon>
        <taxon>eudicotyledons</taxon>
        <taxon>Gunneridae</taxon>
        <taxon>Pentapetalae</taxon>
        <taxon>asterids</taxon>
        <taxon>lamiids</taxon>
        <taxon>Solanales</taxon>
        <taxon>Solanaceae</taxon>
        <taxon>Solanoideae</taxon>
        <taxon>Hyoscyameae</taxon>
        <taxon>Anisodus</taxon>
    </lineage>
</organism>
<sequence>MRNKLLILANVLDPPCKFEFINWCFESIFDSRKVDEIKADIKELLRLFESYNDVSPNSGVSSSSIAQLSEVCDSDNIRNESIDHFQLFKKMKATENETLLLLLKFDVIVVAGISVETVEIPFDVAGATENAEIHVLLLEFDIDVAGISAETVEIPIDVLLLACSLKAI</sequence>
<name>A0A9Q1N4N5_9SOLA</name>
<accession>A0A9Q1N4N5</accession>
<dbReference type="OrthoDB" id="1194600at2759"/>
<dbReference type="EMBL" id="JAJAGQ010000001">
    <property type="protein sequence ID" value="KAJ8573421.1"/>
    <property type="molecule type" value="Genomic_DNA"/>
</dbReference>
<keyword evidence="2" id="KW-1185">Reference proteome</keyword>
<evidence type="ECO:0000313" key="2">
    <source>
        <dbReference type="Proteomes" id="UP001152561"/>
    </source>
</evidence>
<dbReference type="Proteomes" id="UP001152561">
    <property type="component" value="Unassembled WGS sequence"/>
</dbReference>
<evidence type="ECO:0000313" key="1">
    <source>
        <dbReference type="EMBL" id="KAJ8573421.1"/>
    </source>
</evidence>
<comment type="caution">
    <text evidence="1">The sequence shown here is derived from an EMBL/GenBank/DDBJ whole genome shotgun (WGS) entry which is preliminary data.</text>
</comment>
<proteinExistence type="predicted"/>
<protein>
    <submittedName>
        <fullName evidence="1">Uncharacterized protein</fullName>
    </submittedName>
</protein>
<dbReference type="AlphaFoldDB" id="A0A9Q1N4N5"/>
<gene>
    <name evidence="1" type="ORF">K7X08_009932</name>
</gene>